<dbReference type="GO" id="GO:0005509">
    <property type="term" value="F:calcium ion binding"/>
    <property type="evidence" value="ECO:0007669"/>
    <property type="project" value="InterPro"/>
</dbReference>
<dbReference type="Pfam" id="PF01915">
    <property type="entry name" value="Glyco_hydro_3_C"/>
    <property type="match status" value="1"/>
</dbReference>
<dbReference type="SMART" id="SM00458">
    <property type="entry name" value="RICIN"/>
    <property type="match status" value="1"/>
</dbReference>
<evidence type="ECO:0000256" key="4">
    <source>
        <dbReference type="ARBA" id="ARBA00022729"/>
    </source>
</evidence>
<dbReference type="SUPFAM" id="SSF50370">
    <property type="entry name" value="Ricin B-like lectins"/>
    <property type="match status" value="1"/>
</dbReference>
<keyword evidence="14" id="KW-1185">Reference proteome</keyword>
<dbReference type="SUPFAM" id="SSF49313">
    <property type="entry name" value="Cadherin-like"/>
    <property type="match status" value="1"/>
</dbReference>
<dbReference type="Gene3D" id="2.80.10.50">
    <property type="match status" value="1"/>
</dbReference>
<dbReference type="AlphaFoldDB" id="A0A3E0HMB1"/>
<dbReference type="CDD" id="cd23451">
    <property type="entry name" value="beta-trefoil_Ricin_laminarinase"/>
    <property type="match status" value="1"/>
</dbReference>
<evidence type="ECO:0000256" key="2">
    <source>
        <dbReference type="ARBA" id="ARBA00005336"/>
    </source>
</evidence>
<dbReference type="SUPFAM" id="SSF52279">
    <property type="entry name" value="Beta-D-glucan exohydrolase, C-terminal domain"/>
    <property type="match status" value="1"/>
</dbReference>
<dbReference type="PANTHER" id="PTHR42715:SF12">
    <property type="entry name" value="BETA-GLUCOSIDASE G-RELATED"/>
    <property type="match status" value="1"/>
</dbReference>
<dbReference type="SMART" id="SM01217">
    <property type="entry name" value="Fn3_like"/>
    <property type="match status" value="1"/>
</dbReference>
<dbReference type="PROSITE" id="PS50231">
    <property type="entry name" value="RICIN_B_LECTIN"/>
    <property type="match status" value="1"/>
</dbReference>
<feature type="domain" description="Fibronectin type III-like" evidence="12">
    <location>
        <begin position="621"/>
        <end position="688"/>
    </location>
</feature>
<evidence type="ECO:0000256" key="1">
    <source>
        <dbReference type="ARBA" id="ARBA00004613"/>
    </source>
</evidence>
<comment type="caution">
    <text evidence="13">The sequence shown here is derived from an EMBL/GenBank/DDBJ whole genome shotgun (WGS) entry which is preliminary data.</text>
</comment>
<dbReference type="InterPro" id="IPR017853">
    <property type="entry name" value="GH"/>
</dbReference>
<dbReference type="Pfam" id="PF00652">
    <property type="entry name" value="Ricin_B_lectin"/>
    <property type="match status" value="1"/>
</dbReference>
<proteinExistence type="inferred from homology"/>
<dbReference type="Gene3D" id="3.40.50.1700">
    <property type="entry name" value="Glycoside hydrolase family 3 C-terminal domain"/>
    <property type="match status" value="1"/>
</dbReference>
<keyword evidence="3" id="KW-0964">Secreted</keyword>
<evidence type="ECO:0000259" key="12">
    <source>
        <dbReference type="SMART" id="SM01217"/>
    </source>
</evidence>
<feature type="signal peptide" evidence="10">
    <location>
        <begin position="1"/>
        <end position="26"/>
    </location>
</feature>
<dbReference type="EMBL" id="QUNO01000006">
    <property type="protein sequence ID" value="REH47165.1"/>
    <property type="molecule type" value="Genomic_DNA"/>
</dbReference>
<organism evidence="13 14">
    <name type="scientific">Kutzneria buriramensis</name>
    <dbReference type="NCBI Taxonomy" id="1045776"/>
    <lineage>
        <taxon>Bacteria</taxon>
        <taxon>Bacillati</taxon>
        <taxon>Actinomycetota</taxon>
        <taxon>Actinomycetes</taxon>
        <taxon>Pseudonocardiales</taxon>
        <taxon>Pseudonocardiaceae</taxon>
        <taxon>Kutzneria</taxon>
    </lineage>
</organism>
<evidence type="ECO:0000313" key="14">
    <source>
        <dbReference type="Proteomes" id="UP000256269"/>
    </source>
</evidence>
<dbReference type="SUPFAM" id="SSF51445">
    <property type="entry name" value="(Trans)glycosidases"/>
    <property type="match status" value="1"/>
</dbReference>
<dbReference type="GO" id="GO:0008422">
    <property type="term" value="F:beta-glucosidase activity"/>
    <property type="evidence" value="ECO:0007669"/>
    <property type="project" value="TreeGrafter"/>
</dbReference>
<dbReference type="Gene3D" id="2.60.40.10">
    <property type="entry name" value="Immunoglobulins"/>
    <property type="match status" value="2"/>
</dbReference>
<dbReference type="InterPro" id="IPR036881">
    <property type="entry name" value="Glyco_hydro_3_C_sf"/>
</dbReference>
<dbReference type="InterPro" id="IPR002772">
    <property type="entry name" value="Glyco_hydro_3_C"/>
</dbReference>
<comment type="similarity">
    <text evidence="2">Belongs to the glycosyl hydrolase 3 family.</text>
</comment>
<dbReference type="Pfam" id="PF14310">
    <property type="entry name" value="Fn3-like"/>
    <property type="match status" value="1"/>
</dbReference>
<evidence type="ECO:0000256" key="3">
    <source>
        <dbReference type="ARBA" id="ARBA00022525"/>
    </source>
</evidence>
<dbReference type="InterPro" id="IPR013783">
    <property type="entry name" value="Ig-like_fold"/>
</dbReference>
<protein>
    <recommendedName>
        <fullName evidence="6">Probable beta-glucosidase G</fullName>
    </recommendedName>
    <alternativeName>
        <fullName evidence="7">Beta-D-glucoside glucohydrolase G</fullName>
    </alternativeName>
    <alternativeName>
        <fullName evidence="8">Cellobiase G</fullName>
    </alternativeName>
    <alternativeName>
        <fullName evidence="9">Gentiobiase G</fullName>
    </alternativeName>
</protein>
<feature type="domain" description="Ricin B lectin" evidence="11">
    <location>
        <begin position="802"/>
        <end position="927"/>
    </location>
</feature>
<gene>
    <name evidence="13" type="ORF">BCF44_106330</name>
</gene>
<evidence type="ECO:0000313" key="13">
    <source>
        <dbReference type="EMBL" id="REH47165.1"/>
    </source>
</evidence>
<evidence type="ECO:0000256" key="9">
    <source>
        <dbReference type="ARBA" id="ARBA00041808"/>
    </source>
</evidence>
<name>A0A3E0HMB1_9PSEU</name>
<dbReference type="InterPro" id="IPR001764">
    <property type="entry name" value="Glyco_hydro_3_N"/>
</dbReference>
<keyword evidence="4 10" id="KW-0732">Signal</keyword>
<dbReference type="PANTHER" id="PTHR42715">
    <property type="entry name" value="BETA-GLUCOSIDASE"/>
    <property type="match status" value="1"/>
</dbReference>
<dbReference type="GO" id="GO:0016020">
    <property type="term" value="C:membrane"/>
    <property type="evidence" value="ECO:0007669"/>
    <property type="project" value="InterPro"/>
</dbReference>
<dbReference type="InterPro" id="IPR035992">
    <property type="entry name" value="Ricin_B-like_lectins"/>
</dbReference>
<evidence type="ECO:0000256" key="10">
    <source>
        <dbReference type="SAM" id="SignalP"/>
    </source>
</evidence>
<comment type="subcellular location">
    <subcellularLocation>
        <location evidence="1">Secreted</location>
    </subcellularLocation>
</comment>
<reference evidence="13 14" key="1">
    <citation type="submission" date="2018-08" db="EMBL/GenBank/DDBJ databases">
        <title>Genomic Encyclopedia of Archaeal and Bacterial Type Strains, Phase II (KMG-II): from individual species to whole genera.</title>
        <authorList>
            <person name="Goeker M."/>
        </authorList>
    </citation>
    <scope>NUCLEOTIDE SEQUENCE [LARGE SCALE GENOMIC DNA]</scope>
    <source>
        <strain evidence="13 14">DSM 45791</strain>
    </source>
</reference>
<evidence type="ECO:0000256" key="5">
    <source>
        <dbReference type="ARBA" id="ARBA00022801"/>
    </source>
</evidence>
<dbReference type="GO" id="GO:0005576">
    <property type="term" value="C:extracellular region"/>
    <property type="evidence" value="ECO:0007669"/>
    <property type="project" value="UniProtKB-SubCell"/>
</dbReference>
<evidence type="ECO:0000256" key="8">
    <source>
        <dbReference type="ARBA" id="ARBA00041601"/>
    </source>
</evidence>
<dbReference type="Pfam" id="PF00933">
    <property type="entry name" value="Glyco_hydro_3"/>
    <property type="match status" value="1"/>
</dbReference>
<evidence type="ECO:0000259" key="11">
    <source>
        <dbReference type="SMART" id="SM00458"/>
    </source>
</evidence>
<dbReference type="PRINTS" id="PR00133">
    <property type="entry name" value="GLHYDRLASE3"/>
</dbReference>
<dbReference type="Gene3D" id="3.20.20.300">
    <property type="entry name" value="Glycoside hydrolase, family 3, N-terminal domain"/>
    <property type="match status" value="1"/>
</dbReference>
<dbReference type="GO" id="GO:0009251">
    <property type="term" value="P:glucan catabolic process"/>
    <property type="evidence" value="ECO:0007669"/>
    <property type="project" value="TreeGrafter"/>
</dbReference>
<dbReference type="InterPro" id="IPR026891">
    <property type="entry name" value="Fn3-like"/>
</dbReference>
<dbReference type="InterPro" id="IPR050288">
    <property type="entry name" value="Cellulose_deg_GH3"/>
</dbReference>
<dbReference type="RefSeq" id="WP_211353111.1">
    <property type="nucleotide sequence ID" value="NZ_CP144375.1"/>
</dbReference>
<dbReference type="InterPro" id="IPR036962">
    <property type="entry name" value="Glyco_hydro_3_N_sf"/>
</dbReference>
<dbReference type="Proteomes" id="UP000256269">
    <property type="component" value="Unassembled WGS sequence"/>
</dbReference>
<accession>A0A3E0HMB1</accession>
<dbReference type="InterPro" id="IPR000772">
    <property type="entry name" value="Ricin_B_lectin"/>
</dbReference>
<keyword evidence="5" id="KW-0378">Hydrolase</keyword>
<evidence type="ECO:0000256" key="7">
    <source>
        <dbReference type="ARBA" id="ARBA00041276"/>
    </source>
</evidence>
<sequence>MSGRRWLGLAAAACLAVTALTPSVSAQSLAPNATCPWVGSTAPVPQRVAQVLAQMTLAQKISLVHGTGGGYVGNTPAIPALCIPALGLEDGPAGVGENLGGVTQLPAPVAAAATWDVDAETQYGQLVGSEEAGKGANVDLGPTVNIVRDPRWGRAFESLSEDPYLAGQLGAAEIRGVQGTGVMAQIKHLGVYNQETNRNSPSDNAVIDTRTLQEIYLPQFQAGTQQGAASSAMCSYSYVNGTDACQNPTLLNNALKTEFGFPGFVTSDWGGTHSTAAAVNSGLDQEMPGGDFLGGALQTAVQNGQVSQATVDNMVSRILTEMFTFGLFDKPHTGGTGVTVTSTAHKTAARQIAAEGTVLLRNNNNALPLNTSSVHSIAVIGADASTSPQTVGGGSAAVTSSGTVTPLQGITSRAGSGISVQFAAGNTSGNIGQAVTLAQNSSVAIVFANYNESEGSDIGSIDLPGVQNQLITQVAAANPNTIVVLNTGSAVTMPWVNNVAGILEAWYPGQEDGNAIASVLFGDTNPSGKLPVSFPKSLSDVPAHTQAQWPGSNGNVQYSEGIQVGYRWYQAQNIAPQFPFGFGLSYTSFAFSNLQVGALDAHGKATVTATVTNTGSRAGSEVAQLYVGDPASTGEPPLQLKGFTRVTLQPGASTTVSFPVTLHDLAFWNNNGWTTALGPYRIAVGDTSANPQLSGTLTVSSTNAGNAVTVTNPQGMSSPVGTAVSLPIQASDSASGQALTFTATGLPDGLSIAGNGTISGTATTAGTSTVTVTATDGTGASGTTTFVWTTTTGSSGGGGHTGAIVAGVSPNLCVDVRSANNANGTPVQIYACNGTGAQTWTVGTDGTVQALGKCMDVASAGTANGTKIQLYDCNGTGAQQWQAQADGSLVNPNSGRCLDDPSASTANSTQLQIWDCNGQVQQRWQLPS</sequence>
<dbReference type="InterPro" id="IPR015919">
    <property type="entry name" value="Cadherin-like_sf"/>
</dbReference>
<evidence type="ECO:0000256" key="6">
    <source>
        <dbReference type="ARBA" id="ARBA00039579"/>
    </source>
</evidence>
<feature type="chain" id="PRO_5017835873" description="Probable beta-glucosidase G" evidence="10">
    <location>
        <begin position="27"/>
        <end position="928"/>
    </location>
</feature>
<dbReference type="Pfam" id="PF05345">
    <property type="entry name" value="He_PIG"/>
    <property type="match status" value="1"/>
</dbReference>